<dbReference type="KEGG" id="mmav:RE476_07535"/>
<dbReference type="NCBIfam" id="TIGR00296">
    <property type="entry name" value="TIGR00296 family protein"/>
    <property type="match status" value="1"/>
</dbReference>
<dbReference type="RefSeq" id="WP_309309575.1">
    <property type="nucleotide sequence ID" value="NZ_CP133594.1"/>
</dbReference>
<dbReference type="GeneID" id="84229982"/>
<evidence type="ECO:0000313" key="3">
    <source>
        <dbReference type="EMBL" id="WMW23459.1"/>
    </source>
</evidence>
<dbReference type="PANTHER" id="PTHR13016:SF0">
    <property type="entry name" value="AMME SYNDROME CANDIDATE GENE 1 PROTEIN"/>
    <property type="match status" value="1"/>
</dbReference>
<dbReference type="AlphaFoldDB" id="A0AA51UHP0"/>
<name>A0AA51UHP0_9EURY</name>
<dbReference type="SUPFAM" id="SSF143447">
    <property type="entry name" value="AMMECR1-like"/>
    <property type="match status" value="1"/>
</dbReference>
<evidence type="ECO:0000259" key="2">
    <source>
        <dbReference type="PROSITE" id="PS51112"/>
    </source>
</evidence>
<sequence length="205" mass="22524">MLSYTEGQAAVQLARDAIETYLRTGEMLDGSEIQLPEIFDEVRGVFVTLTINGDLRGCIGHPYADSPLRYAITDSALSAALRDPRFPPVGISEMDNILVEVTVLTKPELVDVPPKDLPSSIKIGKHGLIVKSGYRQGLLLPQVAPENDFDEIEFLNHTCMKAGLPHDAWVTGAEVYSFEGQIFSEKEPNGEIVEKDFNDKACSSE</sequence>
<dbReference type="Pfam" id="PF01871">
    <property type="entry name" value="AMMECR1"/>
    <property type="match status" value="1"/>
</dbReference>
<accession>A0AA51UHP0</accession>
<dbReference type="PROSITE" id="PS51112">
    <property type="entry name" value="AMMECR1"/>
    <property type="match status" value="1"/>
</dbReference>
<dbReference type="NCBIfam" id="TIGR04335">
    <property type="entry name" value="AmmeMemoSam_A"/>
    <property type="match status" value="1"/>
</dbReference>
<keyword evidence="4" id="KW-1185">Reference proteome</keyword>
<dbReference type="Proteomes" id="UP001183006">
    <property type="component" value="Chromosome"/>
</dbReference>
<reference evidence="3" key="1">
    <citation type="submission" date="2023-08" db="EMBL/GenBank/DDBJ databases">
        <title>Methanolobus mangrovi sp. nov. and Methanolobus sediminis sp. nov, two novel methylotrophic methanogens isolated from mangrove sediments in China.</title>
        <authorList>
            <person name="Zhou J."/>
        </authorList>
    </citation>
    <scope>NUCLEOTIDE SEQUENCE</scope>
    <source>
        <strain evidence="3">FTZ2</strain>
    </source>
</reference>
<dbReference type="InterPro" id="IPR002733">
    <property type="entry name" value="AMMECR1_domain"/>
</dbReference>
<dbReference type="InterPro" id="IPR023472">
    <property type="entry name" value="Uncharacterised_MJ0810"/>
</dbReference>
<dbReference type="EMBL" id="CP133594">
    <property type="protein sequence ID" value="WMW23459.1"/>
    <property type="molecule type" value="Genomic_DNA"/>
</dbReference>
<dbReference type="InterPro" id="IPR027485">
    <property type="entry name" value="AMMECR1_N"/>
</dbReference>
<dbReference type="InterPro" id="IPR027623">
    <property type="entry name" value="AmmeMemoSam_A"/>
</dbReference>
<dbReference type="HAMAP" id="MF_00645">
    <property type="entry name" value="AMMECR1"/>
    <property type="match status" value="1"/>
</dbReference>
<gene>
    <name evidence="3" type="ORF">RE476_07535</name>
</gene>
<evidence type="ECO:0000313" key="4">
    <source>
        <dbReference type="Proteomes" id="UP001183006"/>
    </source>
</evidence>
<dbReference type="NCBIfam" id="NF002000">
    <property type="entry name" value="PRK00801.1"/>
    <property type="match status" value="1"/>
</dbReference>
<proteinExistence type="inferred from homology"/>
<dbReference type="InterPro" id="IPR036071">
    <property type="entry name" value="AMMECR1_dom_sf"/>
</dbReference>
<dbReference type="Gene3D" id="3.30.1490.150">
    <property type="entry name" value="Hypothetical protein ph0010, domain 2"/>
    <property type="match status" value="1"/>
</dbReference>
<dbReference type="PANTHER" id="PTHR13016">
    <property type="entry name" value="AMMECR1 HOMOLOG"/>
    <property type="match status" value="1"/>
</dbReference>
<feature type="domain" description="AMMECR1" evidence="2">
    <location>
        <begin position="5"/>
        <end position="194"/>
    </location>
</feature>
<protein>
    <recommendedName>
        <fullName evidence="1">Protein RE476_07535</fullName>
    </recommendedName>
</protein>
<evidence type="ECO:0000256" key="1">
    <source>
        <dbReference type="HAMAP-Rule" id="MF_00645"/>
    </source>
</evidence>
<dbReference type="Gene3D" id="3.30.700.20">
    <property type="entry name" value="Hypothetical protein ph0010, domain 1"/>
    <property type="match status" value="1"/>
</dbReference>
<organism evidence="3 4">
    <name type="scientific">Methanolobus mangrovi</name>
    <dbReference type="NCBI Taxonomy" id="3072977"/>
    <lineage>
        <taxon>Archaea</taxon>
        <taxon>Methanobacteriati</taxon>
        <taxon>Methanobacteriota</taxon>
        <taxon>Stenosarchaea group</taxon>
        <taxon>Methanomicrobia</taxon>
        <taxon>Methanosarcinales</taxon>
        <taxon>Methanosarcinaceae</taxon>
        <taxon>Methanolobus</taxon>
    </lineage>
</organism>
<dbReference type="InterPro" id="IPR023473">
    <property type="entry name" value="AMMECR1"/>
</dbReference>